<comment type="similarity">
    <text evidence="1">Belongs to the sigma-70 factor family. ECF subfamily.</text>
</comment>
<evidence type="ECO:0000259" key="6">
    <source>
        <dbReference type="Pfam" id="PF04542"/>
    </source>
</evidence>
<evidence type="ECO:0000313" key="8">
    <source>
        <dbReference type="EMBL" id="RXE60660.1"/>
    </source>
</evidence>
<dbReference type="InterPro" id="IPR036388">
    <property type="entry name" value="WH-like_DNA-bd_sf"/>
</dbReference>
<name>A0A4Q0I8E8_9FIRM</name>
<dbReference type="PANTHER" id="PTHR43133">
    <property type="entry name" value="RNA POLYMERASE ECF-TYPE SIGMA FACTO"/>
    <property type="match status" value="1"/>
</dbReference>
<dbReference type="Gene3D" id="1.10.10.10">
    <property type="entry name" value="Winged helix-like DNA-binding domain superfamily/Winged helix DNA-binding domain"/>
    <property type="match status" value="1"/>
</dbReference>
<dbReference type="GO" id="GO:0006352">
    <property type="term" value="P:DNA-templated transcription initiation"/>
    <property type="evidence" value="ECO:0007669"/>
    <property type="project" value="InterPro"/>
</dbReference>
<feature type="domain" description="RNA polymerase sigma-70 region 2" evidence="6">
    <location>
        <begin position="2"/>
        <end position="66"/>
    </location>
</feature>
<dbReference type="SUPFAM" id="SSF88659">
    <property type="entry name" value="Sigma3 and sigma4 domains of RNA polymerase sigma factors"/>
    <property type="match status" value="1"/>
</dbReference>
<proteinExistence type="inferred from homology"/>
<evidence type="ECO:0000259" key="7">
    <source>
        <dbReference type="Pfam" id="PF08281"/>
    </source>
</evidence>
<accession>A0A4Q0I8E8</accession>
<protein>
    <submittedName>
        <fullName evidence="8">RNA polymerase sigma factor</fullName>
    </submittedName>
</protein>
<dbReference type="Gene3D" id="1.10.1740.10">
    <property type="match status" value="1"/>
</dbReference>
<dbReference type="InterPro" id="IPR013325">
    <property type="entry name" value="RNA_pol_sigma_r2"/>
</dbReference>
<comment type="caution">
    <text evidence="8">The sequence shown here is derived from an EMBL/GenBank/DDBJ whole genome shotgun (WGS) entry which is preliminary data.</text>
</comment>
<feature type="domain" description="RNA polymerase sigma factor 70 region 4 type 2" evidence="7">
    <location>
        <begin position="96"/>
        <end position="148"/>
    </location>
</feature>
<dbReference type="Pfam" id="PF08281">
    <property type="entry name" value="Sigma70_r4_2"/>
    <property type="match status" value="1"/>
</dbReference>
<organism evidence="8 9">
    <name type="scientific">Acetivibrio mesophilus</name>
    <dbReference type="NCBI Taxonomy" id="2487273"/>
    <lineage>
        <taxon>Bacteria</taxon>
        <taxon>Bacillati</taxon>
        <taxon>Bacillota</taxon>
        <taxon>Clostridia</taxon>
        <taxon>Eubacteriales</taxon>
        <taxon>Oscillospiraceae</taxon>
        <taxon>Acetivibrio</taxon>
    </lineage>
</organism>
<dbReference type="NCBIfam" id="TIGR02937">
    <property type="entry name" value="sigma70-ECF"/>
    <property type="match status" value="1"/>
</dbReference>
<keyword evidence="2" id="KW-0805">Transcription regulation</keyword>
<dbReference type="EMBL" id="RLII01000001">
    <property type="protein sequence ID" value="RXE60660.1"/>
    <property type="molecule type" value="Genomic_DNA"/>
</dbReference>
<keyword evidence="5" id="KW-0804">Transcription</keyword>
<dbReference type="AlphaFoldDB" id="A0A4Q0I8E8"/>
<keyword evidence="9" id="KW-1185">Reference proteome</keyword>
<dbReference type="OrthoDB" id="1706725at2"/>
<dbReference type="InterPro" id="IPR007627">
    <property type="entry name" value="RNA_pol_sigma70_r2"/>
</dbReference>
<evidence type="ECO:0000256" key="3">
    <source>
        <dbReference type="ARBA" id="ARBA00023082"/>
    </source>
</evidence>
<dbReference type="PANTHER" id="PTHR43133:SF8">
    <property type="entry name" value="RNA POLYMERASE SIGMA FACTOR HI_1459-RELATED"/>
    <property type="match status" value="1"/>
</dbReference>
<dbReference type="InterPro" id="IPR013324">
    <property type="entry name" value="RNA_pol_sigma_r3/r4-like"/>
</dbReference>
<dbReference type="InterPro" id="IPR039425">
    <property type="entry name" value="RNA_pol_sigma-70-like"/>
</dbReference>
<evidence type="ECO:0000256" key="1">
    <source>
        <dbReference type="ARBA" id="ARBA00010641"/>
    </source>
</evidence>
<dbReference type="Pfam" id="PF04542">
    <property type="entry name" value="Sigma70_r2"/>
    <property type="match status" value="1"/>
</dbReference>
<dbReference type="InterPro" id="IPR014284">
    <property type="entry name" value="RNA_pol_sigma-70_dom"/>
</dbReference>
<evidence type="ECO:0000256" key="4">
    <source>
        <dbReference type="ARBA" id="ARBA00023125"/>
    </source>
</evidence>
<keyword evidence="3" id="KW-0731">Sigma factor</keyword>
<dbReference type="GO" id="GO:0016987">
    <property type="term" value="F:sigma factor activity"/>
    <property type="evidence" value="ECO:0007669"/>
    <property type="project" value="UniProtKB-KW"/>
</dbReference>
<evidence type="ECO:0000256" key="5">
    <source>
        <dbReference type="ARBA" id="ARBA00023163"/>
    </source>
</evidence>
<dbReference type="GO" id="GO:0003677">
    <property type="term" value="F:DNA binding"/>
    <property type="evidence" value="ECO:0007669"/>
    <property type="project" value="UniProtKB-KW"/>
</dbReference>
<reference evidence="9" key="1">
    <citation type="submission" date="2018-11" db="EMBL/GenBank/DDBJ databases">
        <title>Genome sequencing of a novel mesophilic and cellulolytic organism within the genus Hungateiclostridium.</title>
        <authorList>
            <person name="Rettenmaier R."/>
            <person name="Liebl W."/>
            <person name="Zverlov V."/>
        </authorList>
    </citation>
    <scope>NUCLEOTIDE SEQUENCE [LARGE SCALE GENOMIC DNA]</scope>
    <source>
        <strain evidence="9">N2K1</strain>
    </source>
</reference>
<evidence type="ECO:0000256" key="2">
    <source>
        <dbReference type="ARBA" id="ARBA00023015"/>
    </source>
</evidence>
<gene>
    <name evidence="8" type="ORF">EFD62_01705</name>
</gene>
<keyword evidence="4" id="KW-0238">DNA-binding</keyword>
<evidence type="ECO:0000313" key="9">
    <source>
        <dbReference type="Proteomes" id="UP000289166"/>
    </source>
</evidence>
<dbReference type="Proteomes" id="UP000289166">
    <property type="component" value="Unassembled WGS sequence"/>
</dbReference>
<dbReference type="InterPro" id="IPR013249">
    <property type="entry name" value="RNA_pol_sigma70_r4_t2"/>
</dbReference>
<sequence>MERYGDALTLYINGYIHDIHEAEDLMIDAFSRMIIAKPRLTQNGFKAYLYKTARNLALRHVTKRRRHCIFSLEGLENEPESEILVETVVQSEEQSRILRKCMEQLNHDYCEALYLLYFENMSYAQAAQVMGKSIKQIDHLLERGKKRLRPLLEREGITDAKYR</sequence>
<dbReference type="SUPFAM" id="SSF88946">
    <property type="entry name" value="Sigma2 domain of RNA polymerase sigma factors"/>
    <property type="match status" value="1"/>
</dbReference>